<name>A0A8J2S1Z5_9CRUS</name>
<dbReference type="GO" id="GO:0030276">
    <property type="term" value="F:clathrin binding"/>
    <property type="evidence" value="ECO:0007669"/>
    <property type="project" value="TreeGrafter"/>
</dbReference>
<evidence type="ECO:0000313" key="4">
    <source>
        <dbReference type="Proteomes" id="UP000789390"/>
    </source>
</evidence>
<dbReference type="GO" id="GO:0005768">
    <property type="term" value="C:endosome"/>
    <property type="evidence" value="ECO:0007669"/>
    <property type="project" value="TreeGrafter"/>
</dbReference>
<dbReference type="EMBL" id="CAKKLH010000337">
    <property type="protein sequence ID" value="CAH0113280.1"/>
    <property type="molecule type" value="Genomic_DNA"/>
</dbReference>
<organism evidence="3 4">
    <name type="scientific">Daphnia galeata</name>
    <dbReference type="NCBI Taxonomy" id="27404"/>
    <lineage>
        <taxon>Eukaryota</taxon>
        <taxon>Metazoa</taxon>
        <taxon>Ecdysozoa</taxon>
        <taxon>Arthropoda</taxon>
        <taxon>Crustacea</taxon>
        <taxon>Branchiopoda</taxon>
        <taxon>Diplostraca</taxon>
        <taxon>Cladocera</taxon>
        <taxon>Anomopoda</taxon>
        <taxon>Daphniidae</taxon>
        <taxon>Daphnia</taxon>
    </lineage>
</organism>
<evidence type="ECO:0000313" key="3">
    <source>
        <dbReference type="EMBL" id="CAH0113280.1"/>
    </source>
</evidence>
<dbReference type="Pfam" id="PF01417">
    <property type="entry name" value="ENTH"/>
    <property type="match status" value="1"/>
</dbReference>
<feature type="compositionally biased region" description="Gly residues" evidence="1">
    <location>
        <begin position="168"/>
        <end position="187"/>
    </location>
</feature>
<dbReference type="SUPFAM" id="SSF48464">
    <property type="entry name" value="ENTH/VHS domain"/>
    <property type="match status" value="1"/>
</dbReference>
<feature type="domain" description="ENTH" evidence="2">
    <location>
        <begin position="16"/>
        <end position="148"/>
    </location>
</feature>
<dbReference type="InterPro" id="IPR008942">
    <property type="entry name" value="ENTH_VHS"/>
</dbReference>
<evidence type="ECO:0000259" key="2">
    <source>
        <dbReference type="PROSITE" id="PS50942"/>
    </source>
</evidence>
<dbReference type="CDD" id="cd16989">
    <property type="entry name" value="ENTH_EpsinR"/>
    <property type="match status" value="1"/>
</dbReference>
<dbReference type="GO" id="GO:0005886">
    <property type="term" value="C:plasma membrane"/>
    <property type="evidence" value="ECO:0007669"/>
    <property type="project" value="TreeGrafter"/>
</dbReference>
<dbReference type="Gene3D" id="1.25.40.90">
    <property type="match status" value="1"/>
</dbReference>
<dbReference type="Proteomes" id="UP000789390">
    <property type="component" value="Unassembled WGS sequence"/>
</dbReference>
<dbReference type="FunFam" id="1.25.40.90:FF:000006">
    <property type="entry name" value="Clathrin interactor 1"/>
    <property type="match status" value="1"/>
</dbReference>
<evidence type="ECO:0000256" key="1">
    <source>
        <dbReference type="SAM" id="MobiDB-lite"/>
    </source>
</evidence>
<dbReference type="PANTHER" id="PTHR12276:SF45">
    <property type="entry name" value="CLATHRIN INTERACTOR 1"/>
    <property type="match status" value="1"/>
</dbReference>
<comment type="caution">
    <text evidence="3">The sequence shown here is derived from an EMBL/GenBank/DDBJ whole genome shotgun (WGS) entry which is preliminary data.</text>
</comment>
<feature type="compositionally biased region" description="Acidic residues" evidence="1">
    <location>
        <begin position="220"/>
        <end position="229"/>
    </location>
</feature>
<dbReference type="AlphaFoldDB" id="A0A8J2S1Z5"/>
<protein>
    <recommendedName>
        <fullName evidence="2">ENTH domain-containing protein</fullName>
    </recommendedName>
</protein>
<proteinExistence type="predicted"/>
<feature type="region of interest" description="Disordered" evidence="1">
    <location>
        <begin position="147"/>
        <end position="281"/>
    </location>
</feature>
<dbReference type="GO" id="GO:0005543">
    <property type="term" value="F:phospholipid binding"/>
    <property type="evidence" value="ECO:0007669"/>
    <property type="project" value="TreeGrafter"/>
</dbReference>
<dbReference type="InterPro" id="IPR013809">
    <property type="entry name" value="ENTH"/>
</dbReference>
<dbReference type="PANTHER" id="PTHR12276">
    <property type="entry name" value="EPSIN/ENT-RELATED"/>
    <property type="match status" value="1"/>
</dbReference>
<dbReference type="GO" id="GO:0006897">
    <property type="term" value="P:endocytosis"/>
    <property type="evidence" value="ECO:0007669"/>
    <property type="project" value="TreeGrafter"/>
</dbReference>
<dbReference type="GO" id="GO:0030125">
    <property type="term" value="C:clathrin vesicle coat"/>
    <property type="evidence" value="ECO:0007669"/>
    <property type="project" value="TreeGrafter"/>
</dbReference>
<feature type="compositionally biased region" description="Basic and acidic residues" evidence="1">
    <location>
        <begin position="250"/>
        <end position="274"/>
    </location>
</feature>
<dbReference type="SMART" id="SM00273">
    <property type="entry name" value="ENTH"/>
    <property type="match status" value="1"/>
</dbReference>
<gene>
    <name evidence="3" type="ORF">DGAL_LOCUS17163</name>
</gene>
<sequence length="436" mass="47647">MLGLWKVREIADKVTNVVMNYTEIEAKVREATNDEAWGPTGQLMQEVAQATFTYEQFPEVMGMLWKRMLGERKNWRRTYKSLLLLNYLIKNGSERVVTSAREHLYDLRGLENYTCVDEQGKDQGVNIRHKVKEMVDFIQDDDKLREERKKAKKNKDKYVGMSNDTLGMGMGYRGGGGGGGSSGGASGGSWEEAPRRRNDEFSDWDSNRGNGSSRRKNDDDNSSDISADESTDRRDTSSGIESKSSGRFGGEFRDNDEPSKREDKELRFDVEKSKSASAKPTKKIDLGAAAFYKVDPTPSNVSNPATQSTNDNGSSDLLADVFGNPCSATTTGTNIATNILDDFDPRGVDSGANGDFGDFSSAFSSQAVPQAPTSDSFANFGAVFDSTPAVPQTVTPSQDAFLLDDLLAPAPVGPSSMPFNAFSTNAMPPGNHLMID</sequence>
<reference evidence="3" key="1">
    <citation type="submission" date="2021-11" db="EMBL/GenBank/DDBJ databases">
        <authorList>
            <person name="Schell T."/>
        </authorList>
    </citation>
    <scope>NUCLEOTIDE SEQUENCE</scope>
    <source>
        <strain evidence="3">M5</strain>
    </source>
</reference>
<accession>A0A8J2S1Z5</accession>
<dbReference type="OrthoDB" id="4033880at2759"/>
<dbReference type="PROSITE" id="PS50942">
    <property type="entry name" value="ENTH"/>
    <property type="match status" value="1"/>
</dbReference>
<keyword evidence="4" id="KW-1185">Reference proteome</keyword>